<dbReference type="Proteomes" id="UP000019222">
    <property type="component" value="Chromosome"/>
</dbReference>
<name>W5XYY8_9CORY</name>
<dbReference type="AlphaFoldDB" id="W5XYY8"/>
<dbReference type="PATRIC" id="fig|1224164.3.peg.848"/>
<accession>W5XYY8</accession>
<proteinExistence type="predicted"/>
<sequence>MHQRIVFITKKPDVSYENFHLDWNMVHSHLLVPTVNLEGYRQNRPVPAQWGHGRYDGIAELFYETAELEQEAFDSHQSKVIRQHEHSFMVEQATFSALVDEQVELDGPRTASRVMSLTGRLENVPRELASRISVLHLDQPEPQSGSRHVLSVWTTSEIDAIAVKDALGGEAEGADTYLVTPVNIVTPPDERLTH</sequence>
<dbReference type="HOGENOM" id="CLU_1400443_0_0_11"/>
<keyword evidence="3" id="KW-1185">Reference proteome</keyword>
<reference evidence="2 3" key="1">
    <citation type="submission" date="2013-02" db="EMBL/GenBank/DDBJ databases">
        <title>The complete genome sequence of Corynebacterium vitaeruminis DSM 20294.</title>
        <authorList>
            <person name="Ruckert C."/>
            <person name="Albersmeier A."/>
            <person name="Kalinowski J."/>
        </authorList>
    </citation>
    <scope>NUCLEOTIDE SEQUENCE [LARGE SCALE GENOMIC DNA]</scope>
    <source>
        <strain evidence="3">ATCC 10234</strain>
    </source>
</reference>
<dbReference type="InterPro" id="IPR011008">
    <property type="entry name" value="Dimeric_a/b-barrel"/>
</dbReference>
<evidence type="ECO:0000313" key="2">
    <source>
        <dbReference type="EMBL" id="AHI22241.1"/>
    </source>
</evidence>
<dbReference type="InterPro" id="IPR009799">
    <property type="entry name" value="EthD_dom"/>
</dbReference>
<dbReference type="Gene3D" id="3.30.70.100">
    <property type="match status" value="1"/>
</dbReference>
<dbReference type="Pfam" id="PF07110">
    <property type="entry name" value="EthD"/>
    <property type="match status" value="1"/>
</dbReference>
<dbReference type="RefSeq" id="WP_025252286.1">
    <property type="nucleotide sequence ID" value="NZ_CP004353.1"/>
</dbReference>
<dbReference type="EMBL" id="CP004353">
    <property type="protein sequence ID" value="AHI22241.1"/>
    <property type="molecule type" value="Genomic_DNA"/>
</dbReference>
<organism evidence="2 3">
    <name type="scientific">Corynebacterium vitaeruminis DSM 20294</name>
    <dbReference type="NCBI Taxonomy" id="1224164"/>
    <lineage>
        <taxon>Bacteria</taxon>
        <taxon>Bacillati</taxon>
        <taxon>Actinomycetota</taxon>
        <taxon>Actinomycetes</taxon>
        <taxon>Mycobacteriales</taxon>
        <taxon>Corynebacteriaceae</taxon>
        <taxon>Corynebacterium</taxon>
    </lineage>
</organism>
<dbReference type="STRING" id="1224164.B843_04260"/>
<dbReference type="KEGG" id="cvt:B843_04260"/>
<evidence type="ECO:0000259" key="1">
    <source>
        <dbReference type="Pfam" id="PF07110"/>
    </source>
</evidence>
<dbReference type="eggNOG" id="ENOG5031QSG">
    <property type="taxonomic scope" value="Bacteria"/>
</dbReference>
<feature type="domain" description="EthD" evidence="1">
    <location>
        <begin position="11"/>
        <end position="89"/>
    </location>
</feature>
<dbReference type="GO" id="GO:0016491">
    <property type="term" value="F:oxidoreductase activity"/>
    <property type="evidence" value="ECO:0007669"/>
    <property type="project" value="InterPro"/>
</dbReference>
<dbReference type="SUPFAM" id="SSF54909">
    <property type="entry name" value="Dimeric alpha+beta barrel"/>
    <property type="match status" value="1"/>
</dbReference>
<evidence type="ECO:0000313" key="3">
    <source>
        <dbReference type="Proteomes" id="UP000019222"/>
    </source>
</evidence>
<gene>
    <name evidence="2" type="ORF">B843_04260</name>
</gene>
<protein>
    <recommendedName>
        <fullName evidence="1">EthD domain-containing protein</fullName>
    </recommendedName>
</protein>